<reference evidence="1 2" key="1">
    <citation type="journal article" date="2019" name="Int. J. Syst. Evol. Microbiol.">
        <title>The Global Catalogue of Microorganisms (GCM) 10K type strain sequencing project: providing services to taxonomists for standard genome sequencing and annotation.</title>
        <authorList>
            <consortium name="The Broad Institute Genomics Platform"/>
            <consortium name="The Broad Institute Genome Sequencing Center for Infectious Disease"/>
            <person name="Wu L."/>
            <person name="Ma J."/>
        </authorList>
    </citation>
    <scope>NUCLEOTIDE SEQUENCE [LARGE SCALE GENOMIC DNA]</scope>
    <source>
        <strain evidence="1 2">JCM 10367</strain>
    </source>
</reference>
<organism evidence="1 2">
    <name type="scientific">Streptomyces thermocarboxydovorans</name>
    <dbReference type="NCBI Taxonomy" id="59298"/>
    <lineage>
        <taxon>Bacteria</taxon>
        <taxon>Bacillati</taxon>
        <taxon>Actinomycetota</taxon>
        <taxon>Actinomycetes</taxon>
        <taxon>Kitasatosporales</taxon>
        <taxon>Streptomycetaceae</taxon>
        <taxon>Streptomyces</taxon>
    </lineage>
</organism>
<comment type="caution">
    <text evidence="1">The sequence shown here is derived from an EMBL/GenBank/DDBJ whole genome shotgun (WGS) entry which is preliminary data.</text>
</comment>
<name>A0ABN1HU72_9ACTN</name>
<dbReference type="EMBL" id="BAAAGU010000076">
    <property type="protein sequence ID" value="GAA0667799.1"/>
    <property type="molecule type" value="Genomic_DNA"/>
</dbReference>
<gene>
    <name evidence="1" type="ORF">GCM10009535_54600</name>
</gene>
<keyword evidence="2" id="KW-1185">Reference proteome</keyword>
<evidence type="ECO:0000313" key="1">
    <source>
        <dbReference type="EMBL" id="GAA0667799.1"/>
    </source>
</evidence>
<protein>
    <submittedName>
        <fullName evidence="1">Uncharacterized protein</fullName>
    </submittedName>
</protein>
<evidence type="ECO:0000313" key="2">
    <source>
        <dbReference type="Proteomes" id="UP001500724"/>
    </source>
</evidence>
<dbReference type="Proteomes" id="UP001500724">
    <property type="component" value="Unassembled WGS sequence"/>
</dbReference>
<sequence>MTDWSRLHHAYGTAEDIPGLLDRAGSDPQDSSWDGLWSRLWHQGAVYSASYAALPALTGMARRWAPQDRQAPLLLAGCILASTDRASAGGDPRVTYASEVAELARLTEEALRHPGLAGNSADYVYLLSALLGFEGIGVWSEELDGLNDEEYEVPCPACGAENFIVIGEHGFFSTVDSMYMDSDAGRRVPLQPRSPSSLGGWA</sequence>
<proteinExistence type="predicted"/>
<accession>A0ABN1HU72</accession>